<evidence type="ECO:0000313" key="2">
    <source>
        <dbReference type="EMBL" id="EPB76646.1"/>
    </source>
</evidence>
<dbReference type="SUPFAM" id="SSF55797">
    <property type="entry name" value="PR-1-like"/>
    <property type="match status" value="1"/>
</dbReference>
<gene>
    <name evidence="2" type="ORF">ANCCEY_04276</name>
</gene>
<dbReference type="InterPro" id="IPR035940">
    <property type="entry name" value="CAP_sf"/>
</dbReference>
<name>A0A0D6M2V1_9BILA</name>
<dbReference type="InterPro" id="IPR014044">
    <property type="entry name" value="CAP_dom"/>
</dbReference>
<evidence type="ECO:0000313" key="3">
    <source>
        <dbReference type="Proteomes" id="UP000054495"/>
    </source>
</evidence>
<sequence length="171" mass="20420">MRVVYAKTISSHKQSHLRRIFENVSYLKLEIRLAALNAVVTEQNCRNSRITPELKRQIVEYHLQRREVHPIEWDCKLEKEAQRSLNGKKVDEKRGINTFKYDKKQYKEHKDIVNFILGQWWSEGKQTNLNMRNANNKKFGCSVKNGKFFHFTCVYEIRCLWSASQLLKETE</sequence>
<protein>
    <submittedName>
        <fullName evidence="2">SCP-like protein</fullName>
    </submittedName>
</protein>
<dbReference type="Proteomes" id="UP000054495">
    <property type="component" value="Unassembled WGS sequence"/>
</dbReference>
<keyword evidence="3" id="KW-1185">Reference proteome</keyword>
<dbReference type="AlphaFoldDB" id="A0A0D6M2V1"/>
<reference evidence="2 3" key="1">
    <citation type="submission" date="2013-05" db="EMBL/GenBank/DDBJ databases">
        <title>Draft genome of the parasitic nematode Anyclostoma ceylanicum.</title>
        <authorList>
            <person name="Mitreva M."/>
        </authorList>
    </citation>
    <scope>NUCLEOTIDE SEQUENCE [LARGE SCALE GENOMIC DNA]</scope>
</reference>
<organism evidence="2 3">
    <name type="scientific">Ancylostoma ceylanicum</name>
    <dbReference type="NCBI Taxonomy" id="53326"/>
    <lineage>
        <taxon>Eukaryota</taxon>
        <taxon>Metazoa</taxon>
        <taxon>Ecdysozoa</taxon>
        <taxon>Nematoda</taxon>
        <taxon>Chromadorea</taxon>
        <taxon>Rhabditida</taxon>
        <taxon>Rhabditina</taxon>
        <taxon>Rhabditomorpha</taxon>
        <taxon>Strongyloidea</taxon>
        <taxon>Ancylostomatidae</taxon>
        <taxon>Ancylostomatinae</taxon>
        <taxon>Ancylostoma</taxon>
    </lineage>
</organism>
<feature type="domain" description="SCP" evidence="1">
    <location>
        <begin position="64"/>
        <end position="155"/>
    </location>
</feature>
<dbReference type="EMBL" id="KE124858">
    <property type="protein sequence ID" value="EPB76646.1"/>
    <property type="molecule type" value="Genomic_DNA"/>
</dbReference>
<accession>A0A0D6M2V1</accession>
<dbReference type="Pfam" id="PF00188">
    <property type="entry name" value="CAP"/>
    <property type="match status" value="1"/>
</dbReference>
<proteinExistence type="predicted"/>
<dbReference type="Gene3D" id="3.40.33.10">
    <property type="entry name" value="CAP"/>
    <property type="match status" value="1"/>
</dbReference>
<evidence type="ECO:0000259" key="1">
    <source>
        <dbReference type="Pfam" id="PF00188"/>
    </source>
</evidence>